<evidence type="ECO:0000313" key="4">
    <source>
        <dbReference type="EMBL" id="GER26274.1"/>
    </source>
</evidence>
<proteinExistence type="inferred from homology"/>
<evidence type="ECO:0000313" key="5">
    <source>
        <dbReference type="Proteomes" id="UP000325081"/>
    </source>
</evidence>
<dbReference type="AlphaFoldDB" id="A0A5A7P124"/>
<dbReference type="GO" id="GO:0005856">
    <property type="term" value="C:cytoskeleton"/>
    <property type="evidence" value="ECO:0007669"/>
    <property type="project" value="UniProtKB-SubCell"/>
</dbReference>
<name>A0A5A7P124_STRAF</name>
<dbReference type="PANTHER" id="PTHR12902:SF33">
    <property type="entry name" value="PROTEIN SCAR3"/>
    <property type="match status" value="1"/>
</dbReference>
<keyword evidence="5" id="KW-1185">Reference proteome</keyword>
<gene>
    <name evidence="4" type="ORF">STAS_01915</name>
</gene>
<comment type="subcellular location">
    <subcellularLocation>
        <location evidence="2">Cytoplasm</location>
        <location evidence="2">Cytoskeleton</location>
    </subcellularLocation>
</comment>
<accession>A0A5A7P124</accession>
<dbReference type="PANTHER" id="PTHR12902">
    <property type="entry name" value="WASP-1"/>
    <property type="match status" value="1"/>
</dbReference>
<keyword evidence="2" id="KW-0963">Cytoplasm</keyword>
<feature type="compositionally biased region" description="Polar residues" evidence="3">
    <location>
        <begin position="1004"/>
        <end position="1016"/>
    </location>
</feature>
<evidence type="ECO:0000256" key="1">
    <source>
        <dbReference type="ARBA" id="ARBA00006993"/>
    </source>
</evidence>
<dbReference type="GO" id="GO:0071933">
    <property type="term" value="F:Arp2/3 complex binding"/>
    <property type="evidence" value="ECO:0007669"/>
    <property type="project" value="TreeGrafter"/>
</dbReference>
<sequence>MPLVRAEVRNEYALGAQELYREVNKEDPKEVLQGVAVAGLVGVLRQLGDLAEFAAEIFHSLQEEVTRTSSRSHKLMARVKRIETSLSPLEKALLAQRSHLHLAYTLGSNCHPYIRCEQNHFIYSDMPQFIMDSYEDSRGPPCLHLLDKFDSGGPGSCLKRYSDPTFFRRASEASGDAICYKTSKDKKGRKIKKRSWTRSQGVSRDASFAYSSGRIRFTQTTIDGHSSSSQTASTYDATQRSDFNVQTTSTLKNASDHTEGYFHPTNSVQPEEQESRESISSLVKKQENDFLDFNFLDEKITDAYGDIRSCPFQEAAGFSSSSGTWNEKNNNNNIDDVRSMERKTQNRDNDGMTPSNNHIRHVESFSPVVNDEYLGCIADDIGINDYMNSEPRNQVVRTSESAGAPADDIESETDHFMDALNTIESECETDTDCTKLKLVEHYPELEDKSLKEEVSEVVQRNLECQSSSSGTDILAESSLINAICDNNLISPSPKSHHPTKLDADEFNSEFLVDMDLQSSQMGRGSLNPGCLQSVDSHENESSNTGNILESVSCTASSNIMDDLPEMEISNDSQEHVSETSNVMPVTFWTNGGLLGLQPSKPPDFSMLSSLHQGLAVKKEGNIGSSTQHVIDSDKAASQTQTEIFKHIEDNLSMDSSTSHDNQGSGPSVTKTLWKIPPADLDVKSGKLSGPIHQNNNADIRIGSAVTSSQMFEPSNTWLSTGANNNLLLGENRKNSPAIRHNTNAFEQKNRLPFANHTFCGQNKELFSSERSIMSPSSSPPLAHMKISFQPIDGFETLKLKLKFPDASTENGGGNTFPSFQLVPEVSISCQNFGSDSDVDTFYRSSPALSDDSLSNRCSESNSENWESSESPTGKDCDIYDALRRISVSTVPDKKHEEFPFVENVLGNTGCCRSFDDRAFGPVNEGKELKNDVLSPKGVVGPQQFVVMPAPPPLAPVQREKSEESANGSHYEFGLTHPTNNVSQRKPAPSSEDPTDTVHMRKNKQSSLWESNGQQETNRVRSIDEKEDFLHQIRTKSFNLRPTVTTKPTVPTVASANVQVTAIIEKANAIRQAVASDGDDDGNWSET</sequence>
<feature type="compositionally biased region" description="Polar residues" evidence="3">
    <location>
        <begin position="652"/>
        <end position="670"/>
    </location>
</feature>
<feature type="region of interest" description="Disordered" evidence="3">
    <location>
        <begin position="221"/>
        <end position="240"/>
    </location>
</feature>
<keyword evidence="2" id="KW-0206">Cytoskeleton</keyword>
<dbReference type="GO" id="GO:0003779">
    <property type="term" value="F:actin binding"/>
    <property type="evidence" value="ECO:0007669"/>
    <property type="project" value="UniProtKB-UniRule"/>
</dbReference>
<dbReference type="InterPro" id="IPR028288">
    <property type="entry name" value="SCAR/WAVE_fam"/>
</dbReference>
<reference evidence="5" key="1">
    <citation type="journal article" date="2019" name="Curr. Biol.">
        <title>Genome Sequence of Striga asiatica Provides Insight into the Evolution of Plant Parasitism.</title>
        <authorList>
            <person name="Yoshida S."/>
            <person name="Kim S."/>
            <person name="Wafula E.K."/>
            <person name="Tanskanen J."/>
            <person name="Kim Y.M."/>
            <person name="Honaas L."/>
            <person name="Yang Z."/>
            <person name="Spallek T."/>
            <person name="Conn C.E."/>
            <person name="Ichihashi Y."/>
            <person name="Cheong K."/>
            <person name="Cui S."/>
            <person name="Der J.P."/>
            <person name="Gundlach H."/>
            <person name="Jiao Y."/>
            <person name="Hori C."/>
            <person name="Ishida J.K."/>
            <person name="Kasahara H."/>
            <person name="Kiba T."/>
            <person name="Kim M.S."/>
            <person name="Koo N."/>
            <person name="Laohavisit A."/>
            <person name="Lee Y.H."/>
            <person name="Lumba S."/>
            <person name="McCourt P."/>
            <person name="Mortimer J.C."/>
            <person name="Mutuku J.M."/>
            <person name="Nomura T."/>
            <person name="Sasaki-Sekimoto Y."/>
            <person name="Seto Y."/>
            <person name="Wang Y."/>
            <person name="Wakatake T."/>
            <person name="Sakakibara H."/>
            <person name="Demura T."/>
            <person name="Yamaguchi S."/>
            <person name="Yoneyama K."/>
            <person name="Manabe R.I."/>
            <person name="Nelson D.C."/>
            <person name="Schulman A.H."/>
            <person name="Timko M.P."/>
            <person name="dePamphilis C.W."/>
            <person name="Choi D."/>
            <person name="Shirasu K."/>
        </authorList>
    </citation>
    <scope>NUCLEOTIDE SEQUENCE [LARGE SCALE GENOMIC DNA]</scope>
    <source>
        <strain evidence="5">cv. UVA1</strain>
    </source>
</reference>
<feature type="region of interest" description="Disordered" evidence="3">
    <location>
        <begin position="848"/>
        <end position="872"/>
    </location>
</feature>
<evidence type="ECO:0000256" key="3">
    <source>
        <dbReference type="SAM" id="MobiDB-lite"/>
    </source>
</evidence>
<dbReference type="Gene3D" id="1.20.5.340">
    <property type="match status" value="1"/>
</dbReference>
<feature type="region of interest" description="Disordered" evidence="3">
    <location>
        <begin position="252"/>
        <end position="276"/>
    </location>
</feature>
<feature type="compositionally biased region" description="Low complexity" evidence="3">
    <location>
        <begin position="852"/>
        <end position="870"/>
    </location>
</feature>
<feature type="region of interest" description="Disordered" evidence="3">
    <location>
        <begin position="652"/>
        <end position="672"/>
    </location>
</feature>
<feature type="region of interest" description="Disordered" evidence="3">
    <location>
        <begin position="952"/>
        <end position="1016"/>
    </location>
</feature>
<protein>
    <recommendedName>
        <fullName evidence="2">Protein SCAR</fullName>
    </recommendedName>
    <alternativeName>
        <fullName evidence="2">Protein WAVE</fullName>
    </alternativeName>
</protein>
<comment type="function">
    <text evidence="2">Involved in regulation of actin and microtubule organization. Part of a WAVE complex that activates the Arp2/3 complex.</text>
</comment>
<keyword evidence="2" id="KW-0009">Actin-binding</keyword>
<dbReference type="Gene3D" id="6.10.280.150">
    <property type="match status" value="1"/>
</dbReference>
<evidence type="ECO:0000256" key="2">
    <source>
        <dbReference type="RuleBase" id="RU367034"/>
    </source>
</evidence>
<dbReference type="GO" id="GO:0030036">
    <property type="term" value="P:actin cytoskeleton organization"/>
    <property type="evidence" value="ECO:0007669"/>
    <property type="project" value="UniProtKB-UniRule"/>
</dbReference>
<comment type="similarity">
    <text evidence="1 2">Belongs to the SCAR/WAVE family.</text>
</comment>
<dbReference type="Proteomes" id="UP000325081">
    <property type="component" value="Unassembled WGS sequence"/>
</dbReference>
<organism evidence="4 5">
    <name type="scientific">Striga asiatica</name>
    <name type="common">Asiatic witchweed</name>
    <name type="synonym">Buchnera asiatica</name>
    <dbReference type="NCBI Taxonomy" id="4170"/>
    <lineage>
        <taxon>Eukaryota</taxon>
        <taxon>Viridiplantae</taxon>
        <taxon>Streptophyta</taxon>
        <taxon>Embryophyta</taxon>
        <taxon>Tracheophyta</taxon>
        <taxon>Spermatophyta</taxon>
        <taxon>Magnoliopsida</taxon>
        <taxon>eudicotyledons</taxon>
        <taxon>Gunneridae</taxon>
        <taxon>Pentapetalae</taxon>
        <taxon>asterids</taxon>
        <taxon>lamiids</taxon>
        <taxon>Lamiales</taxon>
        <taxon>Orobanchaceae</taxon>
        <taxon>Buchnereae</taxon>
        <taxon>Striga</taxon>
    </lineage>
</organism>
<comment type="caution">
    <text evidence="4">The sequence shown here is derived from an EMBL/GenBank/DDBJ whole genome shotgun (WGS) entry which is preliminary data.</text>
</comment>
<dbReference type="OrthoDB" id="753427at2759"/>
<dbReference type="GO" id="GO:0034237">
    <property type="term" value="F:protein kinase A regulatory subunit binding"/>
    <property type="evidence" value="ECO:0007669"/>
    <property type="project" value="TreeGrafter"/>
</dbReference>
<dbReference type="GO" id="GO:2000601">
    <property type="term" value="P:positive regulation of Arp2/3 complex-mediated actin nucleation"/>
    <property type="evidence" value="ECO:0007669"/>
    <property type="project" value="TreeGrafter"/>
</dbReference>
<dbReference type="EMBL" id="BKCP01001002">
    <property type="protein sequence ID" value="GER26274.1"/>
    <property type="molecule type" value="Genomic_DNA"/>
</dbReference>